<protein>
    <submittedName>
        <fullName evidence="13">TonB-linked outer membrane protein, SusC/RagA family</fullName>
    </submittedName>
</protein>
<dbReference type="SUPFAM" id="SSF56935">
    <property type="entry name" value="Porins"/>
    <property type="match status" value="1"/>
</dbReference>
<evidence type="ECO:0000256" key="9">
    <source>
        <dbReference type="RuleBase" id="RU003357"/>
    </source>
</evidence>
<evidence type="ECO:0000313" key="14">
    <source>
        <dbReference type="Proteomes" id="UP000219193"/>
    </source>
</evidence>
<keyword evidence="7 8" id="KW-0998">Cell outer membrane</keyword>
<dbReference type="Gene3D" id="2.60.40.1120">
    <property type="entry name" value="Carboxypeptidase-like, regulatory domain"/>
    <property type="match status" value="1"/>
</dbReference>
<gene>
    <name evidence="13" type="ORF">SAMN06296241_0911</name>
</gene>
<dbReference type="RefSeq" id="WP_097055122.1">
    <property type="nucleotide sequence ID" value="NZ_OCMF01000001.1"/>
</dbReference>
<evidence type="ECO:0000313" key="13">
    <source>
        <dbReference type="EMBL" id="SOC79388.1"/>
    </source>
</evidence>
<keyword evidence="14" id="KW-1185">Reference proteome</keyword>
<dbReference type="Gene3D" id="2.40.170.20">
    <property type="entry name" value="TonB-dependent receptor, beta-barrel domain"/>
    <property type="match status" value="1"/>
</dbReference>
<evidence type="ECO:0000256" key="7">
    <source>
        <dbReference type="ARBA" id="ARBA00023237"/>
    </source>
</evidence>
<dbReference type="InterPro" id="IPR036942">
    <property type="entry name" value="Beta-barrel_TonB_sf"/>
</dbReference>
<comment type="similarity">
    <text evidence="8 9">Belongs to the TonB-dependent receptor family.</text>
</comment>
<organism evidence="13 14">
    <name type="scientific">Salinimicrobium sediminis</name>
    <dbReference type="NCBI Taxonomy" id="1343891"/>
    <lineage>
        <taxon>Bacteria</taxon>
        <taxon>Pseudomonadati</taxon>
        <taxon>Bacteroidota</taxon>
        <taxon>Flavobacteriia</taxon>
        <taxon>Flavobacteriales</taxon>
        <taxon>Flavobacteriaceae</taxon>
        <taxon>Salinimicrobium</taxon>
    </lineage>
</organism>
<feature type="domain" description="TonB-dependent receptor plug" evidence="12">
    <location>
        <begin position="117"/>
        <end position="225"/>
    </location>
</feature>
<comment type="subcellular location">
    <subcellularLocation>
        <location evidence="1 8">Cell outer membrane</location>
        <topology evidence="1 8">Multi-pass membrane protein</topology>
    </subcellularLocation>
</comment>
<dbReference type="PROSITE" id="PS52016">
    <property type="entry name" value="TONB_DEPENDENT_REC_3"/>
    <property type="match status" value="1"/>
</dbReference>
<evidence type="ECO:0000256" key="4">
    <source>
        <dbReference type="ARBA" id="ARBA00022692"/>
    </source>
</evidence>
<dbReference type="InterPro" id="IPR037066">
    <property type="entry name" value="Plug_dom_sf"/>
</dbReference>
<name>A0A285X258_9FLAO</name>
<dbReference type="EMBL" id="OCMF01000001">
    <property type="protein sequence ID" value="SOC79388.1"/>
    <property type="molecule type" value="Genomic_DNA"/>
</dbReference>
<keyword evidence="6 8" id="KW-0472">Membrane</keyword>
<evidence type="ECO:0000259" key="12">
    <source>
        <dbReference type="Pfam" id="PF07715"/>
    </source>
</evidence>
<dbReference type="NCBIfam" id="TIGR04056">
    <property type="entry name" value="OMP_RagA_SusC"/>
    <property type="match status" value="1"/>
</dbReference>
<evidence type="ECO:0000256" key="8">
    <source>
        <dbReference type="PROSITE-ProRule" id="PRU01360"/>
    </source>
</evidence>
<proteinExistence type="inferred from homology"/>
<evidence type="ECO:0000256" key="3">
    <source>
        <dbReference type="ARBA" id="ARBA00022452"/>
    </source>
</evidence>
<keyword evidence="2 8" id="KW-0813">Transport</keyword>
<dbReference type="Gene3D" id="2.170.130.10">
    <property type="entry name" value="TonB-dependent receptor, plug domain"/>
    <property type="match status" value="1"/>
</dbReference>
<dbReference type="Pfam" id="PF07715">
    <property type="entry name" value="Plug"/>
    <property type="match status" value="1"/>
</dbReference>
<reference evidence="14" key="1">
    <citation type="submission" date="2017-09" db="EMBL/GenBank/DDBJ databases">
        <authorList>
            <person name="Varghese N."/>
            <person name="Submissions S."/>
        </authorList>
    </citation>
    <scope>NUCLEOTIDE SEQUENCE [LARGE SCALE GENOMIC DNA]</scope>
    <source>
        <strain evidence="14">CGMCC 1.12641</strain>
    </source>
</reference>
<evidence type="ECO:0000256" key="5">
    <source>
        <dbReference type="ARBA" id="ARBA00023077"/>
    </source>
</evidence>
<evidence type="ECO:0000256" key="1">
    <source>
        <dbReference type="ARBA" id="ARBA00004571"/>
    </source>
</evidence>
<evidence type="ECO:0000256" key="10">
    <source>
        <dbReference type="SAM" id="SignalP"/>
    </source>
</evidence>
<feature type="chain" id="PRO_5012199782" evidence="10">
    <location>
        <begin position="23"/>
        <end position="1073"/>
    </location>
</feature>
<evidence type="ECO:0000259" key="11">
    <source>
        <dbReference type="Pfam" id="PF00593"/>
    </source>
</evidence>
<accession>A0A285X258</accession>
<dbReference type="InterPro" id="IPR023997">
    <property type="entry name" value="TonB-dep_OMP_SusC/RagA_CS"/>
</dbReference>
<dbReference type="Proteomes" id="UP000219193">
    <property type="component" value="Unassembled WGS sequence"/>
</dbReference>
<keyword evidence="5 9" id="KW-0798">TonB box</keyword>
<evidence type="ECO:0000256" key="2">
    <source>
        <dbReference type="ARBA" id="ARBA00022448"/>
    </source>
</evidence>
<dbReference type="AlphaFoldDB" id="A0A285X258"/>
<dbReference type="GO" id="GO:0009279">
    <property type="term" value="C:cell outer membrane"/>
    <property type="evidence" value="ECO:0007669"/>
    <property type="project" value="UniProtKB-SubCell"/>
</dbReference>
<keyword evidence="3 8" id="KW-1134">Transmembrane beta strand</keyword>
<dbReference type="NCBIfam" id="TIGR04057">
    <property type="entry name" value="SusC_RagA_signa"/>
    <property type="match status" value="1"/>
</dbReference>
<keyword evidence="4 8" id="KW-0812">Transmembrane</keyword>
<dbReference type="OrthoDB" id="9768177at2"/>
<dbReference type="Pfam" id="PF00593">
    <property type="entry name" value="TonB_dep_Rec_b-barrel"/>
    <property type="match status" value="1"/>
</dbReference>
<dbReference type="FunFam" id="2.60.40.1120:FF:000003">
    <property type="entry name" value="Outer membrane protein Omp121"/>
    <property type="match status" value="1"/>
</dbReference>
<feature type="domain" description="TonB-dependent receptor-like beta-barrel" evidence="11">
    <location>
        <begin position="426"/>
        <end position="1028"/>
    </location>
</feature>
<sequence length="1073" mass="120828">MRRKLHLLLVFFILGAFSKSFAQGIEVSGQVLDESGMPIPGVSVYQKDTTVGTITDFEGEYTLNVSGTNPVLVFSYVGFRTQEIPVNGRSTIQVTMENDVQDLDEVVVVGYGVQKRANLTGAVSTVDTEVLEARPITDVARGLQGTTPGLTITAPSGQIGDNPIIKLRGNVGTLGTAGGAEPLILVDNVEVPNLNMINPQDIENISVLKDAASTSIYGARGTWGVILITTKKGKRNTAPTVSYSNNFSWQTPTTMPKIAPAAEGAEMALAAVRRRIPDLPSFGTVGMYFDDLAVQKMREWEQQYGGQDLGPEMVLGRDFEIRDGRLFFYRSWDAMDLFVKEWTPQQKHDLSVSGGSENTNYYLGLGYLDQVGVLKTNPDEYNRYNVNLSVNSSITDWFSTRANIQYNSSLTTQPFYFSSATYDPWYYVTRWPASYPYGTYEGHPFRNHISEVEQAKMNEYTDNMTRITLGGTLTPIEDLSVDFDYTHDRNEGHDYMVGGVLSAYNFWATGANLVYEPYSSSAYNRVQYNSNWSNRNTAKAFATYNKLLGEDHDFKVIAGGDYEEYEYWFHSSQRRNLIDPNMGELDLATGDQYVDGDRNKWRNFGFFGRINYAFQNKFLLELNGRYDGASRLSADEKWAFFPSFSAGYILTEEDYMDFADPYLSFLKIRGSWGELGNPNAGLGNIYRIMNPYNSGWVIDGTNQVTVGTPPAQPASLTWETVTTLDLGVDARFFENRLGISFDWYERVVSDMHSEGVTLPSSFGTGAPKRNFGELTTTGFEIAADFKHSFDNGLNISATATLTDYEEEITKFANTTMRIYGYYEGKKLGEIWGYETDRLFQESDFNADGTPVAGIPSQELYENSWFQYGPGDVKYRDLNGDGVINYGTETVGDSGDMKVIGNTTPRWQYGFRIAADWKGFDMSVFMQGVGKRDMWANGPVVIPGYRYNEGWYDHQLDYWTPENTDAFYPRPTDQSQSNTIRNFMPQTRYLQDMSYLRMKNLTVGYSLPGSITESFGINQFRVYFSGENLFEWDNLDMPLDPEVDYTTAGLNDPNTFGRVYPFRRNLSFGVQVSL</sequence>
<dbReference type="InterPro" id="IPR012910">
    <property type="entry name" value="Plug_dom"/>
</dbReference>
<dbReference type="InterPro" id="IPR008969">
    <property type="entry name" value="CarboxyPept-like_regulatory"/>
</dbReference>
<dbReference type="InterPro" id="IPR039426">
    <property type="entry name" value="TonB-dep_rcpt-like"/>
</dbReference>
<dbReference type="InterPro" id="IPR023996">
    <property type="entry name" value="TonB-dep_OMP_SusC/RagA"/>
</dbReference>
<dbReference type="SUPFAM" id="SSF49464">
    <property type="entry name" value="Carboxypeptidase regulatory domain-like"/>
    <property type="match status" value="1"/>
</dbReference>
<feature type="signal peptide" evidence="10">
    <location>
        <begin position="1"/>
        <end position="22"/>
    </location>
</feature>
<evidence type="ECO:0000256" key="6">
    <source>
        <dbReference type="ARBA" id="ARBA00023136"/>
    </source>
</evidence>
<dbReference type="InterPro" id="IPR000531">
    <property type="entry name" value="Beta-barrel_TonB"/>
</dbReference>
<keyword evidence="10" id="KW-0732">Signal</keyword>
<dbReference type="Pfam" id="PF13715">
    <property type="entry name" value="CarbopepD_reg_2"/>
    <property type="match status" value="1"/>
</dbReference>